<dbReference type="STRING" id="137246.A0A401TIA2"/>
<comment type="caution">
    <text evidence="1">The sequence shown here is derived from an EMBL/GenBank/DDBJ whole genome shotgun (WGS) entry which is preliminary data.</text>
</comment>
<dbReference type="GO" id="GO:0046330">
    <property type="term" value="P:positive regulation of JNK cascade"/>
    <property type="evidence" value="ECO:0007669"/>
    <property type="project" value="TreeGrafter"/>
</dbReference>
<dbReference type="EMBL" id="BEZZ01077374">
    <property type="protein sequence ID" value="GCC42367.1"/>
    <property type="molecule type" value="Genomic_DNA"/>
</dbReference>
<dbReference type="AlphaFoldDB" id="A0A401TIA2"/>
<sequence length="75" mass="8471">CVVVLFNPKKNKQHHILNGSRKTITAVAFSPDGKYLVTGEVSFMTKSFRPVPIICSLCPWHKYKINTDKSSSKFT</sequence>
<dbReference type="Gene3D" id="2.130.10.10">
    <property type="entry name" value="YVTN repeat-like/Quinoprotein amine dehydrogenase"/>
    <property type="match status" value="1"/>
</dbReference>
<feature type="non-terminal residue" evidence="1">
    <location>
        <position position="1"/>
    </location>
</feature>
<dbReference type="GO" id="GO:0043124">
    <property type="term" value="P:negative regulation of canonical NF-kappaB signal transduction"/>
    <property type="evidence" value="ECO:0007669"/>
    <property type="project" value="TreeGrafter"/>
</dbReference>
<dbReference type="InterPro" id="IPR055292">
    <property type="entry name" value="MABP1"/>
</dbReference>
<organism evidence="1 2">
    <name type="scientific">Chiloscyllium punctatum</name>
    <name type="common">Brownbanded bambooshark</name>
    <name type="synonym">Hemiscyllium punctatum</name>
    <dbReference type="NCBI Taxonomy" id="137246"/>
    <lineage>
        <taxon>Eukaryota</taxon>
        <taxon>Metazoa</taxon>
        <taxon>Chordata</taxon>
        <taxon>Craniata</taxon>
        <taxon>Vertebrata</taxon>
        <taxon>Chondrichthyes</taxon>
        <taxon>Elasmobranchii</taxon>
        <taxon>Galeomorphii</taxon>
        <taxon>Galeoidea</taxon>
        <taxon>Orectolobiformes</taxon>
        <taxon>Hemiscylliidae</taxon>
        <taxon>Chiloscyllium</taxon>
    </lineage>
</organism>
<keyword evidence="2" id="KW-1185">Reference proteome</keyword>
<evidence type="ECO:0000313" key="2">
    <source>
        <dbReference type="Proteomes" id="UP000287033"/>
    </source>
</evidence>
<proteinExistence type="predicted"/>
<dbReference type="Proteomes" id="UP000287033">
    <property type="component" value="Unassembled WGS sequence"/>
</dbReference>
<evidence type="ECO:0000313" key="1">
    <source>
        <dbReference type="EMBL" id="GCC42367.1"/>
    </source>
</evidence>
<protein>
    <recommendedName>
        <fullName evidence="3">Translation initiation factor beta propellor-like domain-containing protein</fullName>
    </recommendedName>
</protein>
<accession>A0A401TIA2</accession>
<evidence type="ECO:0008006" key="3">
    <source>
        <dbReference type="Google" id="ProtNLM"/>
    </source>
</evidence>
<dbReference type="GO" id="GO:0005737">
    <property type="term" value="C:cytoplasm"/>
    <property type="evidence" value="ECO:0007669"/>
    <property type="project" value="TreeGrafter"/>
</dbReference>
<dbReference type="PANTHER" id="PTHR44813">
    <property type="entry name" value="MITOGEN-ACTIVATED PROTEIN KINASE-BINDING PROTEIN 1"/>
    <property type="match status" value="1"/>
</dbReference>
<dbReference type="OrthoDB" id="6154712at2759"/>
<dbReference type="InterPro" id="IPR015943">
    <property type="entry name" value="WD40/YVTN_repeat-like_dom_sf"/>
</dbReference>
<dbReference type="InterPro" id="IPR036322">
    <property type="entry name" value="WD40_repeat_dom_sf"/>
</dbReference>
<dbReference type="PANTHER" id="PTHR44813:SF1">
    <property type="entry name" value="MITOGEN-ACTIVATED PROTEIN KINASE-BINDING PROTEIN 1"/>
    <property type="match status" value="1"/>
</dbReference>
<reference evidence="1 2" key="1">
    <citation type="journal article" date="2018" name="Nat. Ecol. Evol.">
        <title>Shark genomes provide insights into elasmobranch evolution and the origin of vertebrates.</title>
        <authorList>
            <person name="Hara Y"/>
            <person name="Yamaguchi K"/>
            <person name="Onimaru K"/>
            <person name="Kadota M"/>
            <person name="Koyanagi M"/>
            <person name="Keeley SD"/>
            <person name="Tatsumi K"/>
            <person name="Tanaka K"/>
            <person name="Motone F"/>
            <person name="Kageyama Y"/>
            <person name="Nozu R"/>
            <person name="Adachi N"/>
            <person name="Nishimura O"/>
            <person name="Nakagawa R"/>
            <person name="Tanegashima C"/>
            <person name="Kiyatake I"/>
            <person name="Matsumoto R"/>
            <person name="Murakumo K"/>
            <person name="Nishida K"/>
            <person name="Terakita A"/>
            <person name="Kuratani S"/>
            <person name="Sato K"/>
            <person name="Hyodo S Kuraku.S."/>
        </authorList>
    </citation>
    <scope>NUCLEOTIDE SEQUENCE [LARGE SCALE GENOMIC DNA]</scope>
</reference>
<gene>
    <name evidence="1" type="ORF">chiPu_0026344</name>
</gene>
<dbReference type="SUPFAM" id="SSF50978">
    <property type="entry name" value="WD40 repeat-like"/>
    <property type="match status" value="1"/>
</dbReference>
<name>A0A401TIA2_CHIPU</name>